<name>A0AAJ7FNT1_CEPCN</name>
<dbReference type="Proteomes" id="UP000694920">
    <property type="component" value="Unplaced"/>
</dbReference>
<evidence type="ECO:0000313" key="3">
    <source>
        <dbReference type="RefSeq" id="XP_015600937.1"/>
    </source>
</evidence>
<reference evidence="3" key="1">
    <citation type="submission" date="2025-08" db="UniProtKB">
        <authorList>
            <consortium name="RefSeq"/>
        </authorList>
    </citation>
    <scope>IDENTIFICATION</scope>
</reference>
<dbReference type="GO" id="GO:0007165">
    <property type="term" value="P:signal transduction"/>
    <property type="evidence" value="ECO:0007669"/>
    <property type="project" value="InterPro"/>
</dbReference>
<gene>
    <name evidence="3" type="primary">LOC107270431</name>
</gene>
<evidence type="ECO:0000259" key="1">
    <source>
        <dbReference type="PROSITE" id="PS50017"/>
    </source>
</evidence>
<feature type="domain" description="Death" evidence="1">
    <location>
        <begin position="70"/>
        <end position="137"/>
    </location>
</feature>
<dbReference type="KEGG" id="ccin:107270431"/>
<dbReference type="Gene3D" id="1.10.533.10">
    <property type="entry name" value="Death Domain, Fas"/>
    <property type="match status" value="1"/>
</dbReference>
<organism evidence="2 3">
    <name type="scientific">Cephus cinctus</name>
    <name type="common">Wheat stem sawfly</name>
    <dbReference type="NCBI Taxonomy" id="211228"/>
    <lineage>
        <taxon>Eukaryota</taxon>
        <taxon>Metazoa</taxon>
        <taxon>Ecdysozoa</taxon>
        <taxon>Arthropoda</taxon>
        <taxon>Hexapoda</taxon>
        <taxon>Insecta</taxon>
        <taxon>Pterygota</taxon>
        <taxon>Neoptera</taxon>
        <taxon>Endopterygota</taxon>
        <taxon>Hymenoptera</taxon>
        <taxon>Cephoidea</taxon>
        <taxon>Cephidae</taxon>
        <taxon>Cephus</taxon>
    </lineage>
</organism>
<dbReference type="AlphaFoldDB" id="A0AAJ7FNT1"/>
<dbReference type="SUPFAM" id="SSF47986">
    <property type="entry name" value="DEATH domain"/>
    <property type="match status" value="1"/>
</dbReference>
<sequence length="350" mass="40607">MLAKRNVDPKLEKLRNEIDGPPNLDTLILNFVRQTSRIHAGYLFNPEGEQLRRELCLALSSTDTGKVYSNWQDFGAALGLTIEQIRAIKYYFIGPEDPTYFVLLTYVQSFDSTLDKIIFSLQKINRLDVINRIKDHIENLIKALAHKGTNGSDIKRVNFMKRAPEILRPPKQGKEISIKKIEDKGIKPQRIESGQHYNSIVLLSFAKNDLQTANRIAKLFRNKEPKIGVIILQEQEEYVFSRGEEFIDDCLAQVHYIVPILTVDYIRAMNSSISQETLSLMELDHKYLKYIYTMIRNKFARNCLNKQVRCIIPDKEISEVLRFELNPVLKVWFRESDIDIIAEKISLKKC</sequence>
<protein>
    <submittedName>
        <fullName evidence="3">Uncharacterized protein LOC107270431 isoform X1</fullName>
    </submittedName>
</protein>
<dbReference type="Pfam" id="PF00531">
    <property type="entry name" value="Death"/>
    <property type="match status" value="1"/>
</dbReference>
<accession>A0AAJ7FNT1</accession>
<dbReference type="GeneID" id="107270431"/>
<dbReference type="PROSITE" id="PS50017">
    <property type="entry name" value="DEATH_DOMAIN"/>
    <property type="match status" value="1"/>
</dbReference>
<keyword evidence="2" id="KW-1185">Reference proteome</keyword>
<evidence type="ECO:0000313" key="2">
    <source>
        <dbReference type="Proteomes" id="UP000694920"/>
    </source>
</evidence>
<dbReference type="InterPro" id="IPR011029">
    <property type="entry name" value="DEATH-like_dom_sf"/>
</dbReference>
<proteinExistence type="predicted"/>
<dbReference type="InterPro" id="IPR000488">
    <property type="entry name" value="Death_dom"/>
</dbReference>
<dbReference type="RefSeq" id="XP_015600937.1">
    <property type="nucleotide sequence ID" value="XM_015745451.2"/>
</dbReference>